<dbReference type="PANTHER" id="PTHR43433">
    <property type="entry name" value="HYDROLASE, ALPHA/BETA FOLD FAMILY PROTEIN"/>
    <property type="match status" value="1"/>
</dbReference>
<name>A0A1I1FP52_9GAMM</name>
<feature type="domain" description="AB hydrolase-1" evidence="2">
    <location>
        <begin position="25"/>
        <end position="263"/>
    </location>
</feature>
<organism evidence="3 4">
    <name type="scientific">Kushneria avicenniae</name>
    <dbReference type="NCBI Taxonomy" id="402385"/>
    <lineage>
        <taxon>Bacteria</taxon>
        <taxon>Pseudomonadati</taxon>
        <taxon>Pseudomonadota</taxon>
        <taxon>Gammaproteobacteria</taxon>
        <taxon>Oceanospirillales</taxon>
        <taxon>Halomonadaceae</taxon>
        <taxon>Kushneria</taxon>
    </lineage>
</organism>
<dbReference type="GO" id="GO:0003824">
    <property type="term" value="F:catalytic activity"/>
    <property type="evidence" value="ECO:0007669"/>
    <property type="project" value="InterPro"/>
</dbReference>
<dbReference type="SUPFAM" id="SSF53474">
    <property type="entry name" value="alpha/beta-Hydrolases"/>
    <property type="match status" value="1"/>
</dbReference>
<dbReference type="InterPro" id="IPR029058">
    <property type="entry name" value="AB_hydrolase_fold"/>
</dbReference>
<dbReference type="PANTHER" id="PTHR43433:SF4">
    <property type="entry name" value="NON-HEME CHLOROPEROXIDASE-RELATED"/>
    <property type="match status" value="1"/>
</dbReference>
<dbReference type="Pfam" id="PF00561">
    <property type="entry name" value="Abhydrolase_1"/>
    <property type="match status" value="1"/>
</dbReference>
<evidence type="ECO:0000313" key="3">
    <source>
        <dbReference type="EMBL" id="SFC00782.1"/>
    </source>
</evidence>
<dbReference type="FunFam" id="3.40.50.1820:FF:000205">
    <property type="entry name" value="Non-haem bromoperoxidase BPO-A2"/>
    <property type="match status" value="1"/>
</dbReference>
<dbReference type="Gene3D" id="3.40.50.1820">
    <property type="entry name" value="alpha/beta hydrolase"/>
    <property type="match status" value="1"/>
</dbReference>
<dbReference type="InterPro" id="IPR050471">
    <property type="entry name" value="AB_hydrolase"/>
</dbReference>
<dbReference type="InterPro" id="IPR000639">
    <property type="entry name" value="Epox_hydrolase-like"/>
</dbReference>
<dbReference type="STRING" id="402385.SAMN05421848_0203"/>
<evidence type="ECO:0000313" key="4">
    <source>
        <dbReference type="Proteomes" id="UP000199046"/>
    </source>
</evidence>
<reference evidence="4" key="1">
    <citation type="submission" date="2016-10" db="EMBL/GenBank/DDBJ databases">
        <authorList>
            <person name="Varghese N."/>
            <person name="Submissions S."/>
        </authorList>
    </citation>
    <scope>NUCLEOTIDE SEQUENCE [LARGE SCALE GENOMIC DNA]</scope>
    <source>
        <strain evidence="4">DSM 23439</strain>
    </source>
</reference>
<evidence type="ECO:0000256" key="1">
    <source>
        <dbReference type="ARBA" id="ARBA00038128"/>
    </source>
</evidence>
<dbReference type="InterPro" id="IPR000073">
    <property type="entry name" value="AB_hydrolase_1"/>
</dbReference>
<sequence length="279" mass="30838">MAYANIIDSNNNAIDLYYQDCGQGPAVVLIHGWPLSHRMWEYQINALTDAGYRCIAYDRRGFGDSEKPWHGYDYDTLADDLAGLLEHLDIDDATLVGFSMGGGEVARYLGRHGSKRVRGAVLVGAVPPFMLKTDDNPEGVDQSIFDDMLANVKKDRPGFLGGFGKLFVNHEGRAPTLSDELLAYNQSIANLASPRATQECIKAFGFTDFRRDLETIDVPTLVIHGDDDQIVPLAASGQRSSEMIRNARLEIVKDGPHGLNFTHAQELNTLLIDFLEKGH</sequence>
<dbReference type="Proteomes" id="UP000199046">
    <property type="component" value="Unassembled WGS sequence"/>
</dbReference>
<comment type="similarity">
    <text evidence="1">Belongs to the AB hydrolase superfamily. Bacterial non-heme haloperoxidase / perhydrolase family.</text>
</comment>
<dbReference type="RefSeq" id="WP_090129947.1">
    <property type="nucleotide sequence ID" value="NZ_FOLY01000001.1"/>
</dbReference>
<dbReference type="EMBL" id="FOLY01000001">
    <property type="protein sequence ID" value="SFC00782.1"/>
    <property type="molecule type" value="Genomic_DNA"/>
</dbReference>
<gene>
    <name evidence="3" type="ORF">SAMN05421848_0203</name>
</gene>
<dbReference type="AlphaFoldDB" id="A0A1I1FP52"/>
<dbReference type="OrthoDB" id="7055710at2"/>
<accession>A0A1I1FP52</accession>
<proteinExistence type="inferred from homology"/>
<protein>
    <submittedName>
        <fullName evidence="3">Peroxiredoxin</fullName>
    </submittedName>
</protein>
<keyword evidence="4" id="KW-1185">Reference proteome</keyword>
<dbReference type="PRINTS" id="PR00412">
    <property type="entry name" value="EPOXHYDRLASE"/>
</dbReference>
<dbReference type="PRINTS" id="PR00111">
    <property type="entry name" value="ABHYDROLASE"/>
</dbReference>
<evidence type="ECO:0000259" key="2">
    <source>
        <dbReference type="Pfam" id="PF00561"/>
    </source>
</evidence>